<keyword evidence="6 12" id="KW-0068">Autocatalytic cleavage</keyword>
<keyword evidence="7" id="KW-0805">Transcription regulation</keyword>
<evidence type="ECO:0000256" key="5">
    <source>
        <dbReference type="ARBA" id="ARBA00022801"/>
    </source>
</evidence>
<keyword evidence="9" id="KW-0804">Transcription</keyword>
<evidence type="ECO:0000256" key="10">
    <source>
        <dbReference type="ARBA" id="ARBA00023204"/>
    </source>
</evidence>
<dbReference type="Gene3D" id="1.10.260.40">
    <property type="entry name" value="lambda repressor-like DNA-binding domains"/>
    <property type="match status" value="1"/>
</dbReference>
<dbReference type="SUPFAM" id="SSF51306">
    <property type="entry name" value="LexA/Signal peptidase"/>
    <property type="match status" value="1"/>
</dbReference>
<dbReference type="InterPro" id="IPR039418">
    <property type="entry name" value="LexA-like"/>
</dbReference>
<keyword evidence="4" id="KW-0227">DNA damage</keyword>
<dbReference type="RefSeq" id="WP_289268481.1">
    <property type="nucleotide sequence ID" value="NZ_OX365700.1"/>
</dbReference>
<evidence type="ECO:0000259" key="13">
    <source>
        <dbReference type="PROSITE" id="PS50943"/>
    </source>
</evidence>
<dbReference type="GO" id="GO:0045892">
    <property type="term" value="P:negative regulation of DNA-templated transcription"/>
    <property type="evidence" value="ECO:0007669"/>
    <property type="project" value="InterPro"/>
</dbReference>
<dbReference type="Pfam" id="PF01381">
    <property type="entry name" value="HTH_3"/>
    <property type="match status" value="1"/>
</dbReference>
<dbReference type="Gene3D" id="2.10.109.10">
    <property type="entry name" value="Umud Fragment, subunit A"/>
    <property type="match status" value="1"/>
</dbReference>
<dbReference type="SMART" id="SM00530">
    <property type="entry name" value="HTH_XRE"/>
    <property type="match status" value="1"/>
</dbReference>
<organism evidence="14 15">
    <name type="scientific">Nitrospira tepida</name>
    <dbReference type="NCBI Taxonomy" id="2973512"/>
    <lineage>
        <taxon>Bacteria</taxon>
        <taxon>Pseudomonadati</taxon>
        <taxon>Nitrospirota</taxon>
        <taxon>Nitrospiria</taxon>
        <taxon>Nitrospirales</taxon>
        <taxon>Nitrospiraceae</taxon>
        <taxon>Nitrospira</taxon>
    </lineage>
</organism>
<evidence type="ECO:0000256" key="6">
    <source>
        <dbReference type="ARBA" id="ARBA00022813"/>
    </source>
</evidence>
<name>A0AA86MYV0_9BACT</name>
<reference evidence="14" key="1">
    <citation type="submission" date="2022-10" db="EMBL/GenBank/DDBJ databases">
        <authorList>
            <person name="Koch H."/>
        </authorList>
    </citation>
    <scope>NUCLEOTIDE SEQUENCE</scope>
    <source>
        <strain evidence="14">DNF</strain>
    </source>
</reference>
<keyword evidence="3" id="KW-0235">DNA replication</keyword>
<keyword evidence="11" id="KW-0742">SOS response</keyword>
<evidence type="ECO:0000256" key="4">
    <source>
        <dbReference type="ARBA" id="ARBA00022763"/>
    </source>
</evidence>
<gene>
    <name evidence="14" type="ORF">DNFV4_01992</name>
</gene>
<dbReference type="KEGG" id="nti:DNFV4_01992"/>
<dbReference type="InterPro" id="IPR010982">
    <property type="entry name" value="Lambda_DNA-bd_dom_sf"/>
</dbReference>
<dbReference type="CDD" id="cd00093">
    <property type="entry name" value="HTH_XRE"/>
    <property type="match status" value="1"/>
</dbReference>
<evidence type="ECO:0000313" key="14">
    <source>
        <dbReference type="EMBL" id="CAI4031573.1"/>
    </source>
</evidence>
<dbReference type="InterPro" id="IPR006197">
    <property type="entry name" value="Peptidase_S24_LexA"/>
</dbReference>
<dbReference type="AlphaFoldDB" id="A0AA86MYV0"/>
<feature type="domain" description="HTH cro/C1-type" evidence="13">
    <location>
        <begin position="6"/>
        <end position="41"/>
    </location>
</feature>
<dbReference type="GO" id="GO:0004252">
    <property type="term" value="F:serine-type endopeptidase activity"/>
    <property type="evidence" value="ECO:0007669"/>
    <property type="project" value="InterPro"/>
</dbReference>
<dbReference type="GO" id="GO:0006281">
    <property type="term" value="P:DNA repair"/>
    <property type="evidence" value="ECO:0007669"/>
    <property type="project" value="UniProtKB-KW"/>
</dbReference>
<evidence type="ECO:0000256" key="11">
    <source>
        <dbReference type="ARBA" id="ARBA00023236"/>
    </source>
</evidence>
<keyword evidence="8" id="KW-0238">DNA-binding</keyword>
<dbReference type="PRINTS" id="PR00726">
    <property type="entry name" value="LEXASERPTASE"/>
</dbReference>
<dbReference type="InterPro" id="IPR006200">
    <property type="entry name" value="LexA"/>
</dbReference>
<keyword evidence="14" id="KW-0645">Protease</keyword>
<dbReference type="CDD" id="cd06529">
    <property type="entry name" value="S24_LexA-like"/>
    <property type="match status" value="1"/>
</dbReference>
<dbReference type="GO" id="GO:0006260">
    <property type="term" value="P:DNA replication"/>
    <property type="evidence" value="ECO:0007669"/>
    <property type="project" value="UniProtKB-KW"/>
</dbReference>
<keyword evidence="10" id="KW-0234">DNA repair</keyword>
<dbReference type="GO" id="GO:0006508">
    <property type="term" value="P:proteolysis"/>
    <property type="evidence" value="ECO:0007669"/>
    <property type="project" value="UniProtKB-KW"/>
</dbReference>
<dbReference type="PANTHER" id="PTHR33516">
    <property type="entry name" value="LEXA REPRESSOR"/>
    <property type="match status" value="1"/>
</dbReference>
<dbReference type="InterPro" id="IPR001387">
    <property type="entry name" value="Cro/C1-type_HTH"/>
</dbReference>
<dbReference type="GO" id="GO:0009432">
    <property type="term" value="P:SOS response"/>
    <property type="evidence" value="ECO:0007669"/>
    <property type="project" value="UniProtKB-KW"/>
</dbReference>
<dbReference type="Proteomes" id="UP001179121">
    <property type="component" value="Chromosome"/>
</dbReference>
<evidence type="ECO:0000256" key="1">
    <source>
        <dbReference type="ARBA" id="ARBA00007484"/>
    </source>
</evidence>
<sequence length="180" mass="20055">MKPDELKRRRLALGLTQEELARELRTTRMTVTRYEGGTRRIPGVVDVLLKKLAEKRVLPMAGVVAAGHPIEPIAQSDFVEVPQSMVEAGGTMVLRIKGESMREEGILPGDYVVVRKQHTARNGQTVIALLNREATIKTFVRKGEHIELHPANSAMRPIPVHLTDEFQIEGVVVGVIRHCE</sequence>
<dbReference type="InterPro" id="IPR036286">
    <property type="entry name" value="LexA/Signal_pep-like_sf"/>
</dbReference>
<evidence type="ECO:0000256" key="9">
    <source>
        <dbReference type="ARBA" id="ARBA00023163"/>
    </source>
</evidence>
<dbReference type="PROSITE" id="PS50943">
    <property type="entry name" value="HTH_CROC1"/>
    <property type="match status" value="1"/>
</dbReference>
<evidence type="ECO:0000256" key="8">
    <source>
        <dbReference type="ARBA" id="ARBA00023125"/>
    </source>
</evidence>
<dbReference type="SUPFAM" id="SSF47413">
    <property type="entry name" value="lambda repressor-like DNA-binding domains"/>
    <property type="match status" value="1"/>
</dbReference>
<dbReference type="InterPro" id="IPR050077">
    <property type="entry name" value="LexA_repressor"/>
</dbReference>
<dbReference type="NCBIfam" id="TIGR00498">
    <property type="entry name" value="lexA"/>
    <property type="match status" value="1"/>
</dbReference>
<keyword evidence="2" id="KW-0678">Repressor</keyword>
<evidence type="ECO:0000256" key="12">
    <source>
        <dbReference type="RuleBase" id="RU003991"/>
    </source>
</evidence>
<evidence type="ECO:0000256" key="3">
    <source>
        <dbReference type="ARBA" id="ARBA00022705"/>
    </source>
</evidence>
<dbReference type="GO" id="GO:0003677">
    <property type="term" value="F:DNA binding"/>
    <property type="evidence" value="ECO:0007669"/>
    <property type="project" value="UniProtKB-KW"/>
</dbReference>
<dbReference type="Pfam" id="PF00717">
    <property type="entry name" value="Peptidase_S24"/>
    <property type="match status" value="1"/>
</dbReference>
<evidence type="ECO:0000256" key="7">
    <source>
        <dbReference type="ARBA" id="ARBA00023015"/>
    </source>
</evidence>
<proteinExistence type="inferred from homology"/>
<comment type="similarity">
    <text evidence="1 12">Belongs to the peptidase S24 family.</text>
</comment>
<dbReference type="InterPro" id="IPR015927">
    <property type="entry name" value="Peptidase_S24_S26A/B/C"/>
</dbReference>
<dbReference type="PANTHER" id="PTHR33516:SF2">
    <property type="entry name" value="LEXA REPRESSOR-RELATED"/>
    <property type="match status" value="1"/>
</dbReference>
<keyword evidence="5 12" id="KW-0378">Hydrolase</keyword>
<accession>A0AA86MYV0</accession>
<evidence type="ECO:0000256" key="2">
    <source>
        <dbReference type="ARBA" id="ARBA00022491"/>
    </source>
</evidence>
<evidence type="ECO:0000313" key="15">
    <source>
        <dbReference type="Proteomes" id="UP001179121"/>
    </source>
</evidence>
<protein>
    <submittedName>
        <fullName evidence="14">SOS-response repressor and protease LexA</fullName>
    </submittedName>
</protein>
<dbReference type="FunFam" id="2.10.109.10:FF:000001">
    <property type="entry name" value="LexA repressor"/>
    <property type="match status" value="1"/>
</dbReference>
<keyword evidence="15" id="KW-1185">Reference proteome</keyword>
<dbReference type="EMBL" id="OX365700">
    <property type="protein sequence ID" value="CAI4031573.1"/>
    <property type="molecule type" value="Genomic_DNA"/>
</dbReference>